<evidence type="ECO:0000313" key="1">
    <source>
        <dbReference type="EMBL" id="MFD1643465.1"/>
    </source>
</evidence>
<sequence>MAQRSSSGGDSRGPSGMSLLRDAAVNWGWAIARTHRDDIGVFALKLHTGEEYVYGITKDMPYQGCASFPKKVASRASDNGCPVIVFFGEKPRLGNSYVFDSDTVLRDGYPNMECTSPTRRKLWHDIPLEKGVLLGDYISGRETVLP</sequence>
<organism evidence="1 2">
    <name type="scientific">Halohasta litorea</name>
    <dbReference type="NCBI Taxonomy" id="869891"/>
    <lineage>
        <taxon>Archaea</taxon>
        <taxon>Methanobacteriati</taxon>
        <taxon>Methanobacteriota</taxon>
        <taxon>Stenosarchaea group</taxon>
        <taxon>Halobacteria</taxon>
        <taxon>Halobacteriales</taxon>
        <taxon>Haloferacaceae</taxon>
        <taxon>Halohasta</taxon>
    </lineage>
</organism>
<gene>
    <name evidence="1" type="ORF">ACFSBW_16440</name>
</gene>
<name>A0ABD6DC94_9EURY</name>
<protein>
    <submittedName>
        <fullName evidence="1">Uncharacterized protein</fullName>
    </submittedName>
</protein>
<dbReference type="RefSeq" id="WP_256397141.1">
    <property type="nucleotide sequence ID" value="NZ_JANHDJ010000006.1"/>
</dbReference>
<dbReference type="AlphaFoldDB" id="A0ABD6DC94"/>
<comment type="caution">
    <text evidence="1">The sequence shown here is derived from an EMBL/GenBank/DDBJ whole genome shotgun (WGS) entry which is preliminary data.</text>
</comment>
<dbReference type="Proteomes" id="UP001597052">
    <property type="component" value="Unassembled WGS sequence"/>
</dbReference>
<proteinExistence type="predicted"/>
<dbReference type="EMBL" id="JBHUDM010000005">
    <property type="protein sequence ID" value="MFD1643465.1"/>
    <property type="molecule type" value="Genomic_DNA"/>
</dbReference>
<accession>A0ABD6DC94</accession>
<keyword evidence="2" id="KW-1185">Reference proteome</keyword>
<evidence type="ECO:0000313" key="2">
    <source>
        <dbReference type="Proteomes" id="UP001597052"/>
    </source>
</evidence>
<reference evidence="1 2" key="1">
    <citation type="journal article" date="2019" name="Int. J. Syst. Evol. Microbiol.">
        <title>The Global Catalogue of Microorganisms (GCM) 10K type strain sequencing project: providing services to taxonomists for standard genome sequencing and annotation.</title>
        <authorList>
            <consortium name="The Broad Institute Genomics Platform"/>
            <consortium name="The Broad Institute Genome Sequencing Center for Infectious Disease"/>
            <person name="Wu L."/>
            <person name="Ma J."/>
        </authorList>
    </citation>
    <scope>NUCLEOTIDE SEQUENCE [LARGE SCALE GENOMIC DNA]</scope>
    <source>
        <strain evidence="1 2">CGMCC 1.10593</strain>
    </source>
</reference>